<keyword evidence="1 5" id="KW-0489">Methyltransferase</keyword>
<reference evidence="5 6" key="1">
    <citation type="submission" date="2018-06" db="EMBL/GenBank/DDBJ databases">
        <authorList>
            <consortium name="Pathogen Informatics"/>
            <person name="Doyle S."/>
        </authorList>
    </citation>
    <scope>NUCLEOTIDE SEQUENCE [LARGE SCALE GENOMIC DNA]</scope>
    <source>
        <strain evidence="5 6">NCTC10359</strain>
    </source>
</reference>
<evidence type="ECO:0000256" key="4">
    <source>
        <dbReference type="SAM" id="MobiDB-lite"/>
    </source>
</evidence>
<dbReference type="InterPro" id="IPR029063">
    <property type="entry name" value="SAM-dependent_MTases_sf"/>
</dbReference>
<dbReference type="Proteomes" id="UP000254437">
    <property type="component" value="Unassembled WGS sequence"/>
</dbReference>
<feature type="region of interest" description="Disordered" evidence="4">
    <location>
        <begin position="1"/>
        <end position="20"/>
    </location>
</feature>
<dbReference type="SUPFAM" id="SSF53335">
    <property type="entry name" value="S-adenosyl-L-methionine-dependent methyltransferases"/>
    <property type="match status" value="1"/>
</dbReference>
<gene>
    <name evidence="5" type="ORF">NCTC10359_02215</name>
</gene>
<dbReference type="Gene3D" id="3.40.50.150">
    <property type="entry name" value="Vaccinia Virus protein VP39"/>
    <property type="match status" value="1"/>
</dbReference>
<dbReference type="Pfam" id="PF02086">
    <property type="entry name" value="MethyltransfD12"/>
    <property type="match status" value="1"/>
</dbReference>
<dbReference type="GO" id="GO:0009007">
    <property type="term" value="F:site-specific DNA-methyltransferase (adenine-specific) activity"/>
    <property type="evidence" value="ECO:0007669"/>
    <property type="project" value="UniProtKB-EC"/>
</dbReference>
<dbReference type="EMBL" id="UGQU01000003">
    <property type="protein sequence ID" value="STZ63775.1"/>
    <property type="molecule type" value="Genomic_DNA"/>
</dbReference>
<accession>A0A378TSE4</accession>
<dbReference type="RefSeq" id="WP_258556937.1">
    <property type="nucleotide sequence ID" value="NZ_UGQU01000003.1"/>
</dbReference>
<dbReference type="GO" id="GO:0032259">
    <property type="term" value="P:methylation"/>
    <property type="evidence" value="ECO:0007669"/>
    <property type="project" value="UniProtKB-KW"/>
</dbReference>
<evidence type="ECO:0000313" key="5">
    <source>
        <dbReference type="EMBL" id="STZ63775.1"/>
    </source>
</evidence>
<name>A0A378TSE4_MORLA</name>
<proteinExistence type="predicted"/>
<keyword evidence="2" id="KW-0808">Transferase</keyword>
<dbReference type="AlphaFoldDB" id="A0A378TSE4"/>
<keyword evidence="3" id="KW-0949">S-adenosyl-L-methionine</keyword>
<dbReference type="REBASE" id="406701">
    <property type="entry name" value="M.Mla10359ORF2215P"/>
</dbReference>
<sequence>MTLNSSSTNTPKHHKTAPLPFTGQKRMFLKRFEKILKDNIPNDGEGFTVLDVFGGSGLLAHNAKRILPKATVIYNDFDGYAERLTHIPTTNRLRQELFEILKDEPRSVKLSNTAKAKVLDHLRKSADNGTFIDVQTLAGWLLFSGRQVGNLDEFLAESTFYNRVVKTDYDTADGYLDGLSLECLDFEKLLQKYQDTPNCLLLLDPPYLCTAQGAYAKQGYFGMTKFLRLMQFVRPPFIFFSSTKSELMDYMAYVEQYEPPTWQRVGEFERIVVNARINAQIGYEDNILVKF</sequence>
<feature type="compositionally biased region" description="Polar residues" evidence="4">
    <location>
        <begin position="1"/>
        <end position="10"/>
    </location>
</feature>
<evidence type="ECO:0000256" key="1">
    <source>
        <dbReference type="ARBA" id="ARBA00022603"/>
    </source>
</evidence>
<evidence type="ECO:0000256" key="2">
    <source>
        <dbReference type="ARBA" id="ARBA00022679"/>
    </source>
</evidence>
<evidence type="ECO:0000313" key="6">
    <source>
        <dbReference type="Proteomes" id="UP000254437"/>
    </source>
</evidence>
<evidence type="ECO:0000256" key="3">
    <source>
        <dbReference type="ARBA" id="ARBA00022691"/>
    </source>
</evidence>
<dbReference type="GO" id="GO:0009307">
    <property type="term" value="P:DNA restriction-modification system"/>
    <property type="evidence" value="ECO:0007669"/>
    <property type="project" value="InterPro"/>
</dbReference>
<dbReference type="InterPro" id="IPR012327">
    <property type="entry name" value="MeTrfase_D12"/>
</dbReference>
<protein>
    <submittedName>
        <fullName evidence="5">Adenine-specific DNA methylase</fullName>
    </submittedName>
</protein>
<organism evidence="5 6">
    <name type="scientific">Moraxella lacunata</name>
    <dbReference type="NCBI Taxonomy" id="477"/>
    <lineage>
        <taxon>Bacteria</taxon>
        <taxon>Pseudomonadati</taxon>
        <taxon>Pseudomonadota</taxon>
        <taxon>Gammaproteobacteria</taxon>
        <taxon>Moraxellales</taxon>
        <taxon>Moraxellaceae</taxon>
        <taxon>Moraxella</taxon>
    </lineage>
</organism>